<dbReference type="EMBL" id="JAYKXN010000007">
    <property type="protein sequence ID" value="KAK7271429.1"/>
    <property type="molecule type" value="Genomic_DNA"/>
</dbReference>
<sequence length="89" mass="10586">MVTKKRILNENAPKPDPYWLKTFFGFALEEATKRLEACERALFEAQIWILSNHHHNQTNSLSLEHNRDTNTHKYSHSRSCSYGFKRHKE</sequence>
<feature type="region of interest" description="Disordered" evidence="1">
    <location>
        <begin position="59"/>
        <end position="89"/>
    </location>
</feature>
<dbReference type="Proteomes" id="UP001359559">
    <property type="component" value="Unassembled WGS sequence"/>
</dbReference>
<reference evidence="2 3" key="1">
    <citation type="submission" date="2024-01" db="EMBL/GenBank/DDBJ databases">
        <title>The genomes of 5 underutilized Papilionoideae crops provide insights into root nodulation and disease resistance.</title>
        <authorList>
            <person name="Yuan L."/>
        </authorList>
    </citation>
    <scope>NUCLEOTIDE SEQUENCE [LARGE SCALE GENOMIC DNA]</scope>
    <source>
        <strain evidence="2">LY-2023</strain>
        <tissue evidence="2">Leaf</tissue>
    </source>
</reference>
<evidence type="ECO:0000256" key="1">
    <source>
        <dbReference type="SAM" id="MobiDB-lite"/>
    </source>
</evidence>
<name>A0AAN9F9Q7_CLITE</name>
<proteinExistence type="predicted"/>
<comment type="caution">
    <text evidence="2">The sequence shown here is derived from an EMBL/GenBank/DDBJ whole genome shotgun (WGS) entry which is preliminary data.</text>
</comment>
<protein>
    <submittedName>
        <fullName evidence="2">Uncharacterized protein</fullName>
    </submittedName>
</protein>
<organism evidence="2 3">
    <name type="scientific">Clitoria ternatea</name>
    <name type="common">Butterfly pea</name>
    <dbReference type="NCBI Taxonomy" id="43366"/>
    <lineage>
        <taxon>Eukaryota</taxon>
        <taxon>Viridiplantae</taxon>
        <taxon>Streptophyta</taxon>
        <taxon>Embryophyta</taxon>
        <taxon>Tracheophyta</taxon>
        <taxon>Spermatophyta</taxon>
        <taxon>Magnoliopsida</taxon>
        <taxon>eudicotyledons</taxon>
        <taxon>Gunneridae</taxon>
        <taxon>Pentapetalae</taxon>
        <taxon>rosids</taxon>
        <taxon>fabids</taxon>
        <taxon>Fabales</taxon>
        <taxon>Fabaceae</taxon>
        <taxon>Papilionoideae</taxon>
        <taxon>50 kb inversion clade</taxon>
        <taxon>NPAAA clade</taxon>
        <taxon>indigoferoid/millettioid clade</taxon>
        <taxon>Phaseoleae</taxon>
        <taxon>Clitoria</taxon>
    </lineage>
</organism>
<accession>A0AAN9F9Q7</accession>
<evidence type="ECO:0000313" key="3">
    <source>
        <dbReference type="Proteomes" id="UP001359559"/>
    </source>
</evidence>
<dbReference type="AlphaFoldDB" id="A0AAN9F9Q7"/>
<evidence type="ECO:0000313" key="2">
    <source>
        <dbReference type="EMBL" id="KAK7271429.1"/>
    </source>
</evidence>
<keyword evidence="3" id="KW-1185">Reference proteome</keyword>
<gene>
    <name evidence="2" type="ORF">RJT34_27322</name>
</gene>